<feature type="domain" description="Adenylate cyclase class-I N-terminal" evidence="1">
    <location>
        <begin position="11"/>
        <end position="206"/>
    </location>
</feature>
<dbReference type="EC" id="4.6.1.1" evidence="2"/>
<dbReference type="EMBL" id="UOGA01000230">
    <property type="protein sequence ID" value="VAX22797.1"/>
    <property type="molecule type" value="Genomic_DNA"/>
</dbReference>
<dbReference type="InterPro" id="IPR000274">
    <property type="entry name" value="Adenylate_cyclase_1"/>
</dbReference>
<dbReference type="GO" id="GO:0006171">
    <property type="term" value="P:cAMP biosynthetic process"/>
    <property type="evidence" value="ECO:0007669"/>
    <property type="project" value="InterPro"/>
</dbReference>
<reference evidence="2" key="1">
    <citation type="submission" date="2018-06" db="EMBL/GenBank/DDBJ databases">
        <authorList>
            <person name="Zhirakovskaya E."/>
        </authorList>
    </citation>
    <scope>NUCLEOTIDE SEQUENCE</scope>
</reference>
<organism evidence="2">
    <name type="scientific">hydrothermal vent metagenome</name>
    <dbReference type="NCBI Taxonomy" id="652676"/>
    <lineage>
        <taxon>unclassified sequences</taxon>
        <taxon>metagenomes</taxon>
        <taxon>ecological metagenomes</taxon>
    </lineage>
</organism>
<dbReference type="PANTHER" id="PTHR38760:SF1">
    <property type="entry name" value="ADENYLATE CYCLASE"/>
    <property type="match status" value="1"/>
</dbReference>
<dbReference type="PANTHER" id="PTHR38760">
    <property type="entry name" value="ADENYLATE CYCLASE"/>
    <property type="match status" value="1"/>
</dbReference>
<keyword evidence="2" id="KW-0456">Lyase</keyword>
<dbReference type="Pfam" id="PF12633">
    <property type="entry name" value="Adenyl_cycl_N"/>
    <property type="match status" value="1"/>
</dbReference>
<name>A0A3B1D253_9ZZZZ</name>
<sequence>MKRVSYVQNRRAWRAYSDNRIKRALEISPQPSKLAFCVVPFLLHNNHPDLPGYIQGCPECGGIFRYEPSDEDLNFVRRLIPAFDLFKYRAGKPVISSQIESLLLMGSIGSVAQTKNSDFDYWVVIDESKLSKKELNALKKKLRDIEKWAERKKVEIHFFPSDKEKTRDNYFGDSDKESAGSSQALILKEEFYRTAILVTGKDPLWWVLPAGLTDKEYEEHAQKMYAEGEIDKNEVVDLGNIETISTGELFGALLWQFNKAISSPYKSAIKMALLKNYIGSGSKSSLLCDVIKRAIHANPDQSDQADPYLLMFDSIRRHYVKAGRKSAAHCLEKCFYMKSLDNPVNSVAGEASPSYKERTLNACVRSWKWEDHVLDDANNFRKWSHEKMSRLAFEVHKFMLDTYKELKDDIDKQPNVKSLITDKDLTILGRKLFTIYDKKDKDKIEFVKRVMDESKELESITFYPKFKMGRPTIWEIYRSDIVNTVAKKQMVDRFLFKKGADIVSLIMWLTQNKIFYKGTLLYYISDQNVPVSLKDLHALTQKILDILPPVNVGDLVNQQLLQSAFVKRILVVVNFSSQRWNAEPDFIHILYTTSWGESFCHALPAKDGFPRLLDILSRTKPGFSTNNKEMFDIFAPKSENETKLIKKMKDNIFKNFKLTMRSVPPGA</sequence>
<evidence type="ECO:0000313" key="2">
    <source>
        <dbReference type="EMBL" id="VAX22797.1"/>
    </source>
</evidence>
<proteinExistence type="predicted"/>
<evidence type="ECO:0000259" key="1">
    <source>
        <dbReference type="Pfam" id="PF12633"/>
    </source>
</evidence>
<protein>
    <submittedName>
        <fullName evidence="2">Adenylate cyclase</fullName>
        <ecNumber evidence="2">4.6.1.1</ecNumber>
    </submittedName>
</protein>
<dbReference type="AlphaFoldDB" id="A0A3B1D253"/>
<gene>
    <name evidence="2" type="ORF">MNBD_NITROSPINAE04-83</name>
</gene>
<dbReference type="GO" id="GO:0004016">
    <property type="term" value="F:adenylate cyclase activity"/>
    <property type="evidence" value="ECO:0007669"/>
    <property type="project" value="UniProtKB-EC"/>
</dbReference>
<accession>A0A3B1D253</accession>
<dbReference type="Pfam" id="PF01295">
    <property type="entry name" value="Adenylate_cycl"/>
    <property type="match status" value="1"/>
</dbReference>
<dbReference type="InterPro" id="IPR024685">
    <property type="entry name" value="Adenylate_cyclase_1_N"/>
</dbReference>